<dbReference type="PROSITE" id="PS51257">
    <property type="entry name" value="PROKAR_LIPOPROTEIN"/>
    <property type="match status" value="1"/>
</dbReference>
<accession>A9KI39</accession>
<feature type="transmembrane region" description="Helical" evidence="7">
    <location>
        <begin position="116"/>
        <end position="136"/>
    </location>
</feature>
<name>A9KI39_LACP7</name>
<evidence type="ECO:0000256" key="1">
    <source>
        <dbReference type="ARBA" id="ARBA00004651"/>
    </source>
</evidence>
<dbReference type="KEGG" id="cpy:Cphy_0486"/>
<reference evidence="10" key="1">
    <citation type="submission" date="2007-11" db="EMBL/GenBank/DDBJ databases">
        <title>Complete genome sequence of Clostridium phytofermentans ISDg.</title>
        <authorList>
            <person name="Leschine S.B."/>
            <person name="Warnick T.A."/>
            <person name="Blanchard J.L."/>
            <person name="Schnell D.J."/>
            <person name="Petit E.L."/>
            <person name="LaTouf W.G."/>
            <person name="Copeland A."/>
            <person name="Lucas S."/>
            <person name="Lapidus A."/>
            <person name="Barry K."/>
            <person name="Glavina del Rio T."/>
            <person name="Dalin E."/>
            <person name="Tice H."/>
            <person name="Pitluck S."/>
            <person name="Kiss H."/>
            <person name="Brettin T."/>
            <person name="Bruce D."/>
            <person name="Detter J.C."/>
            <person name="Han C."/>
            <person name="Kuske C."/>
            <person name="Schmutz J."/>
            <person name="Larimer F."/>
            <person name="Land M."/>
            <person name="Hauser L."/>
            <person name="Kyrpides N."/>
            <person name="Kim E.A."/>
            <person name="Richardson P."/>
        </authorList>
    </citation>
    <scope>NUCLEOTIDE SEQUENCE [LARGE SCALE GENOMIC DNA]</scope>
    <source>
        <strain evidence="10">ATCC 700394 / DSM 18823 / ISDg</strain>
    </source>
</reference>
<keyword evidence="6 7" id="KW-0472">Membrane</keyword>
<evidence type="ECO:0000313" key="10">
    <source>
        <dbReference type="Proteomes" id="UP000000370"/>
    </source>
</evidence>
<keyword evidence="10" id="KW-1185">Reference proteome</keyword>
<dbReference type="PANTHER" id="PTHR43744:SF9">
    <property type="entry name" value="POLYGALACTURONAN_RHAMNOGALACTURONAN TRANSPORT SYSTEM PERMEASE PROTEIN YTCP"/>
    <property type="match status" value="1"/>
</dbReference>
<keyword evidence="4 7" id="KW-0812">Transmembrane</keyword>
<dbReference type="GO" id="GO:0055085">
    <property type="term" value="P:transmembrane transport"/>
    <property type="evidence" value="ECO:0007669"/>
    <property type="project" value="InterPro"/>
</dbReference>
<dbReference type="SUPFAM" id="SSF161098">
    <property type="entry name" value="MetI-like"/>
    <property type="match status" value="1"/>
</dbReference>
<dbReference type="InterPro" id="IPR035906">
    <property type="entry name" value="MetI-like_sf"/>
</dbReference>
<feature type="transmembrane region" description="Helical" evidence="7">
    <location>
        <begin position="263"/>
        <end position="282"/>
    </location>
</feature>
<comment type="similarity">
    <text evidence="7">Belongs to the binding-protein-dependent transport system permease family.</text>
</comment>
<feature type="transmembrane region" description="Helical" evidence="7">
    <location>
        <begin position="189"/>
        <end position="209"/>
    </location>
</feature>
<proteinExistence type="inferred from homology"/>
<dbReference type="PANTHER" id="PTHR43744">
    <property type="entry name" value="ABC TRANSPORTER PERMEASE PROTEIN MG189-RELATED-RELATED"/>
    <property type="match status" value="1"/>
</dbReference>
<dbReference type="EMBL" id="CP000885">
    <property type="protein sequence ID" value="ABX40873.1"/>
    <property type="molecule type" value="Genomic_DNA"/>
</dbReference>
<evidence type="ECO:0000256" key="6">
    <source>
        <dbReference type="ARBA" id="ARBA00023136"/>
    </source>
</evidence>
<dbReference type="AlphaFoldDB" id="A9KI39"/>
<sequence>MERVRKKKMKQSLGDKTFDFVKNFILIVLTIACLYPLIYVFSCSISSGSAVDSGKVLLFPKDINFESYKQVLTDKQFWVSYGNTFYYTIFGSLFSMLVSAPAAYVLSKKRFRARKVINILLSFTMWFSPGFIPLYLNYSELGVTNNRFMILISFGIQAFNIILLRNYFESIPEEMEESANVDGSNDFITFVKIYLPLSKASMATVWMYYAMSRWNGYFWSTILIKDMKKIPLQVYLKQKIIDQSLVSEFANTIAGQKYSYNTIIYALVACSIVPVLIIYPFIQRYFVKGVMVGGVKG</sequence>
<dbReference type="STRING" id="357809.Cphy_0486"/>
<dbReference type="Gene3D" id="1.10.3720.10">
    <property type="entry name" value="MetI-like"/>
    <property type="match status" value="1"/>
</dbReference>
<evidence type="ECO:0000256" key="2">
    <source>
        <dbReference type="ARBA" id="ARBA00022448"/>
    </source>
</evidence>
<evidence type="ECO:0000256" key="5">
    <source>
        <dbReference type="ARBA" id="ARBA00022989"/>
    </source>
</evidence>
<dbReference type="Pfam" id="PF00528">
    <property type="entry name" value="BPD_transp_1"/>
    <property type="match status" value="1"/>
</dbReference>
<feature type="transmembrane region" description="Helical" evidence="7">
    <location>
        <begin position="148"/>
        <end position="168"/>
    </location>
</feature>
<dbReference type="GO" id="GO:0005886">
    <property type="term" value="C:plasma membrane"/>
    <property type="evidence" value="ECO:0007669"/>
    <property type="project" value="UniProtKB-SubCell"/>
</dbReference>
<dbReference type="PROSITE" id="PS50928">
    <property type="entry name" value="ABC_TM1"/>
    <property type="match status" value="1"/>
</dbReference>
<dbReference type="RefSeq" id="WP_012198517.1">
    <property type="nucleotide sequence ID" value="NC_010001.1"/>
</dbReference>
<dbReference type="InterPro" id="IPR000515">
    <property type="entry name" value="MetI-like"/>
</dbReference>
<evidence type="ECO:0000256" key="7">
    <source>
        <dbReference type="RuleBase" id="RU363032"/>
    </source>
</evidence>
<keyword evidence="2 7" id="KW-0813">Transport</keyword>
<evidence type="ECO:0000256" key="3">
    <source>
        <dbReference type="ARBA" id="ARBA00022475"/>
    </source>
</evidence>
<feature type="transmembrane region" description="Helical" evidence="7">
    <location>
        <begin position="85"/>
        <end position="104"/>
    </location>
</feature>
<evidence type="ECO:0000313" key="9">
    <source>
        <dbReference type="EMBL" id="ABX40873.1"/>
    </source>
</evidence>
<keyword evidence="5 7" id="KW-1133">Transmembrane helix</keyword>
<feature type="domain" description="ABC transmembrane type-1" evidence="8">
    <location>
        <begin position="81"/>
        <end position="279"/>
    </location>
</feature>
<evidence type="ECO:0000256" key="4">
    <source>
        <dbReference type="ARBA" id="ARBA00022692"/>
    </source>
</evidence>
<dbReference type="eggNOG" id="COG0395">
    <property type="taxonomic scope" value="Bacteria"/>
</dbReference>
<evidence type="ECO:0000259" key="8">
    <source>
        <dbReference type="PROSITE" id="PS50928"/>
    </source>
</evidence>
<dbReference type="CDD" id="cd06261">
    <property type="entry name" value="TM_PBP2"/>
    <property type="match status" value="1"/>
</dbReference>
<gene>
    <name evidence="9" type="ordered locus">Cphy_0486</name>
</gene>
<feature type="transmembrane region" description="Helical" evidence="7">
    <location>
        <begin position="20"/>
        <end position="41"/>
    </location>
</feature>
<dbReference type="HOGENOM" id="CLU_016047_1_0_9"/>
<protein>
    <submittedName>
        <fullName evidence="9">Binding-protein-dependent transport systems inner membrane component</fullName>
    </submittedName>
</protein>
<organism evidence="9 10">
    <name type="scientific">Lachnoclostridium phytofermentans (strain ATCC 700394 / DSM 18823 / ISDg)</name>
    <name type="common">Clostridium phytofermentans</name>
    <dbReference type="NCBI Taxonomy" id="357809"/>
    <lineage>
        <taxon>Bacteria</taxon>
        <taxon>Bacillati</taxon>
        <taxon>Bacillota</taxon>
        <taxon>Clostridia</taxon>
        <taxon>Lachnospirales</taxon>
        <taxon>Lachnospiraceae</taxon>
    </lineage>
</organism>
<keyword evidence="3" id="KW-1003">Cell membrane</keyword>
<dbReference type="Proteomes" id="UP000000370">
    <property type="component" value="Chromosome"/>
</dbReference>
<comment type="subcellular location">
    <subcellularLocation>
        <location evidence="1 7">Cell membrane</location>
        <topology evidence="1 7">Multi-pass membrane protein</topology>
    </subcellularLocation>
</comment>